<keyword evidence="2" id="KW-1185">Reference proteome</keyword>
<proteinExistence type="predicted"/>
<protein>
    <submittedName>
        <fullName evidence="1">Uncharacterized protein</fullName>
    </submittedName>
</protein>
<comment type="caution">
    <text evidence="1">The sequence shown here is derived from an EMBL/GenBank/DDBJ whole genome shotgun (WGS) entry which is preliminary data.</text>
</comment>
<accession>A0A8X6FF05</accession>
<evidence type="ECO:0000313" key="1">
    <source>
        <dbReference type="EMBL" id="GFQ77756.1"/>
    </source>
</evidence>
<dbReference type="AlphaFoldDB" id="A0A8X6FF05"/>
<name>A0A8X6FF05_TRICU</name>
<reference evidence="1" key="1">
    <citation type="submission" date="2020-07" db="EMBL/GenBank/DDBJ databases">
        <title>Multicomponent nature underlies the extraordinary mechanical properties of spider dragline silk.</title>
        <authorList>
            <person name="Kono N."/>
            <person name="Nakamura H."/>
            <person name="Mori M."/>
            <person name="Yoshida Y."/>
            <person name="Ohtoshi R."/>
            <person name="Malay A.D."/>
            <person name="Moran D.A.P."/>
            <person name="Tomita M."/>
            <person name="Numata K."/>
            <person name="Arakawa K."/>
        </authorList>
    </citation>
    <scope>NUCLEOTIDE SEQUENCE</scope>
</reference>
<organism evidence="1 2">
    <name type="scientific">Trichonephila clavata</name>
    <name type="common">Joro spider</name>
    <name type="synonym">Nephila clavata</name>
    <dbReference type="NCBI Taxonomy" id="2740835"/>
    <lineage>
        <taxon>Eukaryota</taxon>
        <taxon>Metazoa</taxon>
        <taxon>Ecdysozoa</taxon>
        <taxon>Arthropoda</taxon>
        <taxon>Chelicerata</taxon>
        <taxon>Arachnida</taxon>
        <taxon>Araneae</taxon>
        <taxon>Araneomorphae</taxon>
        <taxon>Entelegynae</taxon>
        <taxon>Araneoidea</taxon>
        <taxon>Nephilidae</taxon>
        <taxon>Trichonephila</taxon>
    </lineage>
</organism>
<dbReference type="EMBL" id="BMAO01002036">
    <property type="protein sequence ID" value="GFQ77756.1"/>
    <property type="molecule type" value="Genomic_DNA"/>
</dbReference>
<evidence type="ECO:0000313" key="2">
    <source>
        <dbReference type="Proteomes" id="UP000887116"/>
    </source>
</evidence>
<gene>
    <name evidence="1" type="ORF">TNCT_422491</name>
</gene>
<sequence length="84" mass="9489">MGLESCERIVCRKAFLLLYLRDIRGSINSTPKSRVDTGAFISTDEDDWPPTVWALTVSYSWGSSDIPQIVERNRVLKPAEDDIS</sequence>
<dbReference type="Proteomes" id="UP000887116">
    <property type="component" value="Unassembled WGS sequence"/>
</dbReference>
<dbReference type="OrthoDB" id="10270343at2759"/>